<keyword evidence="2" id="KW-0472">Membrane</keyword>
<accession>A0ABZ0UY75</accession>
<feature type="transmembrane region" description="Helical" evidence="2">
    <location>
        <begin position="16"/>
        <end position="41"/>
    </location>
</feature>
<evidence type="ECO:0000313" key="4">
    <source>
        <dbReference type="Proteomes" id="UP001326613"/>
    </source>
</evidence>
<dbReference type="Pfam" id="PF10875">
    <property type="entry name" value="DUF2670"/>
    <property type="match status" value="1"/>
</dbReference>
<feature type="region of interest" description="Disordered" evidence="1">
    <location>
        <begin position="113"/>
        <end position="134"/>
    </location>
</feature>
<dbReference type="RefSeq" id="WP_323737833.1">
    <property type="nucleotide sequence ID" value="NZ_CP112932.1"/>
</dbReference>
<sequence>MWNALRRLITANPMGIFIYGIITKWYLMIAVGAVVVTFWVFKGLEQAGVLTATEKVFSKALNDSKSVAKYCVPKIANLRDFWSCLDNPPDYTPEADEQTLTDSVNKLQQTLQNPYVNPAGGAGSSNPYDNDSGE</sequence>
<keyword evidence="2" id="KW-1133">Transmembrane helix</keyword>
<keyword evidence="4" id="KW-1185">Reference proteome</keyword>
<dbReference type="EMBL" id="CP112932">
    <property type="protein sequence ID" value="WPY01019.1"/>
    <property type="molecule type" value="Genomic_DNA"/>
</dbReference>
<evidence type="ECO:0000256" key="2">
    <source>
        <dbReference type="SAM" id="Phobius"/>
    </source>
</evidence>
<evidence type="ECO:0000256" key="1">
    <source>
        <dbReference type="SAM" id="MobiDB-lite"/>
    </source>
</evidence>
<evidence type="ECO:0000313" key="3">
    <source>
        <dbReference type="EMBL" id="WPY01019.1"/>
    </source>
</evidence>
<protein>
    <submittedName>
        <fullName evidence="3">DUF2670 domain-containing protein</fullName>
    </submittedName>
</protein>
<keyword evidence="2" id="KW-0812">Transmembrane</keyword>
<reference evidence="3 4" key="1">
    <citation type="submission" date="2022-10" db="EMBL/GenBank/DDBJ databases">
        <title>Host association and intracellularity evolved multiple times independently in the Rickettsiales.</title>
        <authorList>
            <person name="Castelli M."/>
            <person name="Nardi T."/>
            <person name="Gammuto L."/>
            <person name="Bellinzona G."/>
            <person name="Sabaneyeva E."/>
            <person name="Potekhin A."/>
            <person name="Serra V."/>
            <person name="Petroni G."/>
            <person name="Sassera D."/>
        </authorList>
    </citation>
    <scope>NUCLEOTIDE SEQUENCE [LARGE SCALE GENOMIC DNA]</scope>
    <source>
        <strain evidence="3 4">Kr 154-4</strain>
    </source>
</reference>
<proteinExistence type="predicted"/>
<dbReference type="Proteomes" id="UP001326613">
    <property type="component" value="Chromosome"/>
</dbReference>
<name>A0ABZ0UY75_9RICK</name>
<feature type="compositionally biased region" description="Polar residues" evidence="1">
    <location>
        <begin position="124"/>
        <end position="134"/>
    </location>
</feature>
<dbReference type="InterPro" id="IPR022714">
    <property type="entry name" value="DUF2670"/>
</dbReference>
<gene>
    <name evidence="3" type="ORF">Trichorick_00912</name>
</gene>
<organism evidence="3 4">
    <name type="scientific">Candidatus Trichorickettsia mobilis</name>
    <dbReference type="NCBI Taxonomy" id="1346319"/>
    <lineage>
        <taxon>Bacteria</taxon>
        <taxon>Pseudomonadati</taxon>
        <taxon>Pseudomonadota</taxon>
        <taxon>Alphaproteobacteria</taxon>
        <taxon>Rickettsiales</taxon>
        <taxon>Rickettsiaceae</taxon>
        <taxon>Rickettsieae</taxon>
        <taxon>Candidatus Trichorickettsia</taxon>
    </lineage>
</organism>